<dbReference type="AlphaFoldDB" id="A0A917MD91"/>
<dbReference type="GO" id="GO:0016491">
    <property type="term" value="F:oxidoreductase activity"/>
    <property type="evidence" value="ECO:0007669"/>
    <property type="project" value="UniProtKB-KW"/>
</dbReference>
<comment type="caution">
    <text evidence="8">The sequence shown here is derived from an EMBL/GenBank/DDBJ whole genome shotgun (WGS) entry which is preliminary data.</text>
</comment>
<evidence type="ECO:0000259" key="6">
    <source>
        <dbReference type="Pfam" id="PF07731"/>
    </source>
</evidence>
<dbReference type="Gene3D" id="2.60.40.420">
    <property type="entry name" value="Cupredoxins - blue copper proteins"/>
    <property type="match status" value="3"/>
</dbReference>
<dbReference type="Pfam" id="PF07731">
    <property type="entry name" value="Cu-oxidase_2"/>
    <property type="match status" value="1"/>
</dbReference>
<keyword evidence="9" id="KW-1185">Reference proteome</keyword>
<dbReference type="Pfam" id="PF07732">
    <property type="entry name" value="Cu-oxidase_3"/>
    <property type="match status" value="1"/>
</dbReference>
<evidence type="ECO:0000259" key="7">
    <source>
        <dbReference type="Pfam" id="PF07732"/>
    </source>
</evidence>
<sequence length="864" mass="98291">MNHNYNTIPFCSVVTLITYKMNNKMKTKIISIFLIALTTIVFAQEKQVTEGNINNLPVREHTITLREATVNKAGKDVMGMTVNGSIPGPTLAFTEGEYAVIYVKNEMSVETSVHWHGLLLPNFYDGVPYLNTPPIEPGHTQKYEFPIKQSGTYWYHSHTMLQEQSGVYGSIVIQPKEKVLDYDKELVLMLSDWTNEKPMSVLRNLKRGNEWYGIKKGTSTPLNKVIARGAFGAQLNFWRQRMQGADIADLYYPAFLINGEESIAYPEFKPGEKVRLRIIDGGASTSFWMTFGGVDPLLVSADGLDVVPVKKNKTFIAIAEAYDFIVTIPEEGKIEFRITAQDGSGTASAFLGTGNVLKAQEIPKPDKIGMMMKMAKMDMKMGAHALKYRPKKDERFEMKDEYGMQMGKMEDMKMDHSKMEKPKDSMPMDHSKMKGMKMDHSKMAGMDMKKDKTMSGMNMEKPKDSMPMDNSKMEGMKMDHSKMSGMDMKKPKDTTAMGKMDHSNMAGMDMKKDKTMSGMKMEGMDMFAEYNYDYLKSPNKTNYDKNVPVKEILLNLTGNMSRYIWSMNGVPLSEADNIKINNKEVTRITFNNLTMMHHPMHLHGHFFRVINVNGDYSPLKHTVNVPPMQKVTLEFYGNNGDESGDWFFHCHILYHMMGGMARVVSYDTPRDPKMDEFPASKIIAETDKWYSWGIADIASNNTAINLTTSNLRNQFNASFEYGWNKNLEGEFTYERYLHDYLRVFGGVNIENETRGSLDKLNTTAVVGLRYLTPYLFNLDVRVDNKLRPRIGLGRSIMIFPKLSVFGYYEYQIDLGFVNTLPTNKDFTSETVWSAGAEYMLSRNFSLMASYDNRFGGGGGLSVRF</sequence>
<evidence type="ECO:0000256" key="4">
    <source>
        <dbReference type="SAM" id="MobiDB-lite"/>
    </source>
</evidence>
<dbReference type="SUPFAM" id="SSF49503">
    <property type="entry name" value="Cupredoxins"/>
    <property type="match status" value="3"/>
</dbReference>
<feature type="domain" description="Plastocyanin-like" evidence="6">
    <location>
        <begin position="550"/>
        <end position="667"/>
    </location>
</feature>
<dbReference type="PANTHER" id="PTHR11709">
    <property type="entry name" value="MULTI-COPPER OXIDASE"/>
    <property type="match status" value="1"/>
</dbReference>
<feature type="domain" description="Plastocyanin-like" evidence="7">
    <location>
        <begin position="67"/>
        <end position="177"/>
    </location>
</feature>
<reference evidence="8" key="2">
    <citation type="submission" date="2020-09" db="EMBL/GenBank/DDBJ databases">
        <authorList>
            <person name="Sun Q."/>
            <person name="Zhou Y."/>
        </authorList>
    </citation>
    <scope>NUCLEOTIDE SEQUENCE</scope>
    <source>
        <strain evidence="8">CGMCC 1.15763</strain>
    </source>
</reference>
<evidence type="ECO:0000256" key="1">
    <source>
        <dbReference type="ARBA" id="ARBA00022723"/>
    </source>
</evidence>
<keyword evidence="1" id="KW-0479">Metal-binding</keyword>
<dbReference type="PANTHER" id="PTHR11709:SF394">
    <property type="entry name" value="FI03373P-RELATED"/>
    <property type="match status" value="1"/>
</dbReference>
<organism evidence="8 9">
    <name type="scientific">Polaribacter pacificus</name>
    <dbReference type="NCBI Taxonomy" id="1775173"/>
    <lineage>
        <taxon>Bacteria</taxon>
        <taxon>Pseudomonadati</taxon>
        <taxon>Bacteroidota</taxon>
        <taxon>Flavobacteriia</taxon>
        <taxon>Flavobacteriales</taxon>
        <taxon>Flavobacteriaceae</taxon>
    </lineage>
</organism>
<dbReference type="InterPro" id="IPR045087">
    <property type="entry name" value="Cu-oxidase_fam"/>
</dbReference>
<name>A0A917MD91_9FLAO</name>
<dbReference type="InterPro" id="IPR033138">
    <property type="entry name" value="Cu_oxidase_CS"/>
</dbReference>
<proteinExistence type="predicted"/>
<dbReference type="InterPro" id="IPR002355">
    <property type="entry name" value="Cu_oxidase_Cu_BS"/>
</dbReference>
<evidence type="ECO:0000313" key="9">
    <source>
        <dbReference type="Proteomes" id="UP000633278"/>
    </source>
</evidence>
<dbReference type="Proteomes" id="UP000633278">
    <property type="component" value="Unassembled WGS sequence"/>
</dbReference>
<feature type="region of interest" description="Disordered" evidence="4">
    <location>
        <begin position="480"/>
        <end position="509"/>
    </location>
</feature>
<dbReference type="PROSITE" id="PS00080">
    <property type="entry name" value="MULTICOPPER_OXIDASE2"/>
    <property type="match status" value="1"/>
</dbReference>
<evidence type="ECO:0000259" key="5">
    <source>
        <dbReference type="Pfam" id="PF00394"/>
    </source>
</evidence>
<evidence type="ECO:0000256" key="3">
    <source>
        <dbReference type="ARBA" id="ARBA00023008"/>
    </source>
</evidence>
<dbReference type="InterPro" id="IPR001117">
    <property type="entry name" value="Cu-oxidase_2nd"/>
</dbReference>
<feature type="compositionally biased region" description="Basic and acidic residues" evidence="4">
    <location>
        <begin position="480"/>
        <end position="493"/>
    </location>
</feature>
<dbReference type="InterPro" id="IPR011707">
    <property type="entry name" value="Cu-oxidase-like_N"/>
</dbReference>
<feature type="domain" description="Plastocyanin-like" evidence="5">
    <location>
        <begin position="185"/>
        <end position="343"/>
    </location>
</feature>
<evidence type="ECO:0000313" key="8">
    <source>
        <dbReference type="EMBL" id="GGG96098.1"/>
    </source>
</evidence>
<dbReference type="CDD" id="cd13896">
    <property type="entry name" value="CuRO_3_CopA"/>
    <property type="match status" value="1"/>
</dbReference>
<protein>
    <recommendedName>
        <fullName evidence="10">Copper-resistance protein, CopA family</fullName>
    </recommendedName>
</protein>
<dbReference type="InterPro" id="IPR008972">
    <property type="entry name" value="Cupredoxin"/>
</dbReference>
<evidence type="ECO:0008006" key="10">
    <source>
        <dbReference type="Google" id="ProtNLM"/>
    </source>
</evidence>
<dbReference type="Pfam" id="PF00394">
    <property type="entry name" value="Cu-oxidase"/>
    <property type="match status" value="1"/>
</dbReference>
<keyword evidence="2" id="KW-0560">Oxidoreductase</keyword>
<keyword evidence="3" id="KW-0186">Copper</keyword>
<accession>A0A917MD91</accession>
<gene>
    <name evidence="8" type="ORF">GCM10011416_12280</name>
</gene>
<dbReference type="PROSITE" id="PS00079">
    <property type="entry name" value="MULTICOPPER_OXIDASE1"/>
    <property type="match status" value="1"/>
</dbReference>
<reference evidence="8" key="1">
    <citation type="journal article" date="2014" name="Int. J. Syst. Evol. Microbiol.">
        <title>Complete genome sequence of Corynebacterium casei LMG S-19264T (=DSM 44701T), isolated from a smear-ripened cheese.</title>
        <authorList>
            <consortium name="US DOE Joint Genome Institute (JGI-PGF)"/>
            <person name="Walter F."/>
            <person name="Albersmeier A."/>
            <person name="Kalinowski J."/>
            <person name="Ruckert C."/>
        </authorList>
    </citation>
    <scope>NUCLEOTIDE SEQUENCE</scope>
    <source>
        <strain evidence="8">CGMCC 1.15763</strain>
    </source>
</reference>
<dbReference type="GO" id="GO:0005507">
    <property type="term" value="F:copper ion binding"/>
    <property type="evidence" value="ECO:0007669"/>
    <property type="project" value="InterPro"/>
</dbReference>
<dbReference type="EMBL" id="BMJW01000001">
    <property type="protein sequence ID" value="GGG96098.1"/>
    <property type="molecule type" value="Genomic_DNA"/>
</dbReference>
<dbReference type="InterPro" id="IPR034279">
    <property type="entry name" value="CuRO_3_CopA"/>
</dbReference>
<evidence type="ECO:0000256" key="2">
    <source>
        <dbReference type="ARBA" id="ARBA00023002"/>
    </source>
</evidence>
<dbReference type="InterPro" id="IPR011706">
    <property type="entry name" value="Cu-oxidase_C"/>
</dbReference>